<dbReference type="InterPro" id="IPR011871">
    <property type="entry name" value="Fib_succ_major"/>
</dbReference>
<dbReference type="AlphaFoldDB" id="A0A3M7LC58"/>
<protein>
    <recommendedName>
        <fullName evidence="1">Fibrobacter succinogenes major paralogous domain-containing protein</fullName>
    </recommendedName>
</protein>
<evidence type="ECO:0000313" key="3">
    <source>
        <dbReference type="Proteomes" id="UP000267524"/>
    </source>
</evidence>
<name>A0A3M7LC58_9FLAO</name>
<comment type="caution">
    <text evidence="2">The sequence shown here is derived from an EMBL/GenBank/DDBJ whole genome shotgun (WGS) entry which is preliminary data.</text>
</comment>
<evidence type="ECO:0000259" key="1">
    <source>
        <dbReference type="Pfam" id="PF09603"/>
    </source>
</evidence>
<gene>
    <name evidence="2" type="ORF">D1632_15975</name>
</gene>
<sequence>MKNKFINLEKILPIVFVLLVSCFYGQVRISNSILNTVAPNSSAFIDASSNPEYNLSTNVGKGLLYPRTDLTTFVAFSGLPVGIPNSYPTYYDGFMLFNTATSGVAGVGATEGTLCRGFWYYDNPSSSSVTGGTWRPFRPDLCSPTNPVVTALNCSVATVTGTLTQGAAASGVSVQVPYTGGNGEAYSAGTAISSTGVTGLTATLQAGTLANGNGTLTYTISGTPVNSGTAHFAIAFGGQSCDLQVTVVAVSSPVTLNCGGATHYPLANPNIPQSFNPPLFPGTYYTTIPFTGGTGTYGSQTIPSDGQVLGLVATLRAGQMSDQQLIFDISGQTLNSGVAIFVFTFQGQVCSFTRTVVGGTPVNPGEVVMCGSSQAWMTHNLGADMSADPNTPSSQIQGAKYQWGQPTPLITQSDDIANPNPITMPLYNGNNSWNSPAKTATDPCPSGFRVPTSAEWETLVNNNTYTILGSAPASPTNFGSAIQFHCTNGNVLTFPYAGSRERVSGVLNGRGEQGYYWYGNISGVIRNVLLTLSGPLLFNGGDLSNGFSVRCISQ</sequence>
<dbReference type="PROSITE" id="PS51257">
    <property type="entry name" value="PROKAR_LIPOPROTEIN"/>
    <property type="match status" value="1"/>
</dbReference>
<dbReference type="EMBL" id="QWIV01000014">
    <property type="protein sequence ID" value="RMZ59056.1"/>
    <property type="molecule type" value="Genomic_DNA"/>
</dbReference>
<reference evidence="2 3" key="1">
    <citation type="submission" date="2018-08" db="EMBL/GenBank/DDBJ databases">
        <title>Chryseobacterium nematophagum: a novel matrix digesting pathogen of nematodes.</title>
        <authorList>
            <person name="Page A."/>
            <person name="Roberts M."/>
            <person name="Felix M.-A."/>
            <person name="Weir W."/>
        </authorList>
    </citation>
    <scope>NUCLEOTIDE SEQUENCE [LARGE SCALE GENOMIC DNA]</scope>
    <source>
        <strain evidence="2 3">JUb275</strain>
    </source>
</reference>
<organism evidence="2 3">
    <name type="scientific">Chryseobacterium nematophagum</name>
    <dbReference type="NCBI Taxonomy" id="2305228"/>
    <lineage>
        <taxon>Bacteria</taxon>
        <taxon>Pseudomonadati</taxon>
        <taxon>Bacteroidota</taxon>
        <taxon>Flavobacteriia</taxon>
        <taxon>Flavobacteriales</taxon>
        <taxon>Weeksellaceae</taxon>
        <taxon>Chryseobacterium group</taxon>
        <taxon>Chryseobacterium</taxon>
    </lineage>
</organism>
<dbReference type="Pfam" id="PF09603">
    <property type="entry name" value="Fib_succ_major"/>
    <property type="match status" value="1"/>
</dbReference>
<dbReference type="RefSeq" id="WP_122548203.1">
    <property type="nucleotide sequence ID" value="NZ_QWIV01000014.1"/>
</dbReference>
<evidence type="ECO:0000313" key="2">
    <source>
        <dbReference type="EMBL" id="RMZ59056.1"/>
    </source>
</evidence>
<dbReference type="Proteomes" id="UP000267524">
    <property type="component" value="Unassembled WGS sequence"/>
</dbReference>
<keyword evidence="3" id="KW-1185">Reference proteome</keyword>
<feature type="domain" description="Fibrobacter succinogenes major paralogous" evidence="1">
    <location>
        <begin position="373"/>
        <end position="552"/>
    </location>
</feature>
<proteinExistence type="predicted"/>
<accession>A0A3M7LC58</accession>